<accession>A0ACC0BPN7</accession>
<gene>
    <name evidence="1" type="ORF">M9H77_14931</name>
</gene>
<dbReference type="Proteomes" id="UP001060085">
    <property type="component" value="Linkage Group LG03"/>
</dbReference>
<protein>
    <submittedName>
        <fullName evidence="1">Uncharacterized protein</fullName>
    </submittedName>
</protein>
<name>A0ACC0BPN7_CATRO</name>
<comment type="caution">
    <text evidence="1">The sequence shown here is derived from an EMBL/GenBank/DDBJ whole genome shotgun (WGS) entry which is preliminary data.</text>
</comment>
<proteinExistence type="predicted"/>
<sequence>MKTPWRAAAASSFNFSLVLLLLLLLQLDMAAAQNSTNNATLDPSEERAVNSIFQKLRVPPPTDWNISGVLCSGVAIDNSAIDVLNPGIKCDCSFNRSTTCHITGLRIYALDVVGPLPDELWNLTFLTNLNLAQNYLTGPLPSSIGRLTRMQWLNFGINALSGELPRELGLLTDLRSLGIGTNNFSGPFPSELGNLRRLSQIYFDSSGISGVIPPTFANLQSLEIVWGSDTQLRGPIPAFIGNWSLLTDLRFQGNSFAGPIPASFSNLTSLKTLRISDLSNGSSSLDFLTDMKNLSTLVLRNNNISGSVPSNFGEYQSLLQLDLSFNNFTGSIPDSLFNHSSLTHLFLGNNRLTGSLPPQKAPNLQNIDVSYNGLSGSFPSWVGQRNLQLNFVANNFTMSNSNSSGLPSGLNCLQRNFPCNRGNPIYSEFAIKCGGLQIRSADGILYERENEPLGPATYFMTSTGRWAVSNAGVPADNNNPKFRSISTSQFTNTLDSELFQTARVSAGSLRYYGLGLENGNYTVRLQFAESEIENSQTWRSLGRRVFDIYVQGNQVFKDFDIRRQAGGRSLTAVPLEYTALVSENYLEIHLFWAGKGTCCVPGQGIYGPSISAISATPDFIPRVSNNPPGSKKNRTGLVVGIVVPVAIVCFLSVFAVYFFIQRRKRQQYIEDEEFLGLDARPYTFSYAELRTATNDFSPANKLGEGGFGPVFKGVVVDGRVIAVKQLSVASHQGKSQFVAEIATISAVQHRNLVKLYGCCIEGDKRLLVYEYLENKSLDQTLFGKNDLYLDWPTRFEICIGVARGLAYLHEESRVRIVHRDVKASNILLDSDLNPKISDFGLAKLYDDKKTHISTRVAGTIGYLAPEYAMRGHLTEKADIFGFGVVALEIVSGRPNSDPSLEEDRIYLLEWAWQLHETNCETELVDTSLSQFDENEVKRVIAVALLCTQTSPALRPPMSRVIAMLSGDTEITAVATRPGYLTDWKFRDATSFLSSGNPTSHDSDPYNSSSMSTAADTNYSPQNASKPMLHDIIGEGR</sequence>
<keyword evidence="2" id="KW-1185">Reference proteome</keyword>
<organism evidence="1 2">
    <name type="scientific">Catharanthus roseus</name>
    <name type="common">Madagascar periwinkle</name>
    <name type="synonym">Vinca rosea</name>
    <dbReference type="NCBI Taxonomy" id="4058"/>
    <lineage>
        <taxon>Eukaryota</taxon>
        <taxon>Viridiplantae</taxon>
        <taxon>Streptophyta</taxon>
        <taxon>Embryophyta</taxon>
        <taxon>Tracheophyta</taxon>
        <taxon>Spermatophyta</taxon>
        <taxon>Magnoliopsida</taxon>
        <taxon>eudicotyledons</taxon>
        <taxon>Gunneridae</taxon>
        <taxon>Pentapetalae</taxon>
        <taxon>asterids</taxon>
        <taxon>lamiids</taxon>
        <taxon>Gentianales</taxon>
        <taxon>Apocynaceae</taxon>
        <taxon>Rauvolfioideae</taxon>
        <taxon>Vinceae</taxon>
        <taxon>Catharanthinae</taxon>
        <taxon>Catharanthus</taxon>
    </lineage>
</organism>
<evidence type="ECO:0000313" key="2">
    <source>
        <dbReference type="Proteomes" id="UP001060085"/>
    </source>
</evidence>
<dbReference type="EMBL" id="CM044703">
    <property type="protein sequence ID" value="KAI5674567.1"/>
    <property type="molecule type" value="Genomic_DNA"/>
</dbReference>
<evidence type="ECO:0000313" key="1">
    <source>
        <dbReference type="EMBL" id="KAI5674567.1"/>
    </source>
</evidence>
<reference evidence="2" key="1">
    <citation type="journal article" date="2023" name="Nat. Plants">
        <title>Single-cell RNA sequencing provides a high-resolution roadmap for understanding the multicellular compartmentation of specialized metabolism.</title>
        <authorList>
            <person name="Sun S."/>
            <person name="Shen X."/>
            <person name="Li Y."/>
            <person name="Li Y."/>
            <person name="Wang S."/>
            <person name="Li R."/>
            <person name="Zhang H."/>
            <person name="Shen G."/>
            <person name="Guo B."/>
            <person name="Wei J."/>
            <person name="Xu J."/>
            <person name="St-Pierre B."/>
            <person name="Chen S."/>
            <person name="Sun C."/>
        </authorList>
    </citation>
    <scope>NUCLEOTIDE SEQUENCE [LARGE SCALE GENOMIC DNA]</scope>
</reference>